<dbReference type="AlphaFoldDB" id="I6ZR98"/>
<proteinExistence type="predicted"/>
<evidence type="ECO:0000259" key="2">
    <source>
        <dbReference type="SMART" id="SM00867"/>
    </source>
</evidence>
<dbReference type="PANTHER" id="PTHR34406:SF1">
    <property type="entry name" value="PROTEIN YCEI"/>
    <property type="match status" value="1"/>
</dbReference>
<dbReference type="KEGG" id="mro:MROS_1352"/>
<dbReference type="eggNOG" id="COG2353">
    <property type="taxonomic scope" value="Bacteria"/>
</dbReference>
<feature type="chain" id="PRO_5003706904" evidence="1">
    <location>
        <begin position="21"/>
        <end position="195"/>
    </location>
</feature>
<dbReference type="SUPFAM" id="SSF101874">
    <property type="entry name" value="YceI-like"/>
    <property type="match status" value="1"/>
</dbReference>
<dbReference type="Pfam" id="PF04264">
    <property type="entry name" value="YceI"/>
    <property type="match status" value="1"/>
</dbReference>
<sequence length="195" mass="21978">MRKLFLSSLILFLAVGLINAQTKWNFDKSHSKIAFKVKHMVISEVTGYFNEYEGAVETNGDNFENAKINFTIDVNSIDTDNEKRDEHLKSDDFFNAAKFPKITFVGKSLKKVADNKYKLVGDLTIRDNTKEVTLDVTYNGMVKDPWGNTRAGFKVTGTINRFDFGLKWNALLELGGAVVSEDVDIVIDVQLIKAK</sequence>
<dbReference type="OrthoDB" id="9811006at2"/>
<dbReference type="SMART" id="SM00867">
    <property type="entry name" value="YceI"/>
    <property type="match status" value="1"/>
</dbReference>
<evidence type="ECO:0000313" key="3">
    <source>
        <dbReference type="EMBL" id="AFN74589.1"/>
    </source>
</evidence>
<dbReference type="Gene3D" id="2.40.128.110">
    <property type="entry name" value="Lipid/polyisoprenoid-binding, YceI-like"/>
    <property type="match status" value="1"/>
</dbReference>
<evidence type="ECO:0000256" key="1">
    <source>
        <dbReference type="SAM" id="SignalP"/>
    </source>
</evidence>
<dbReference type="EMBL" id="CP003557">
    <property type="protein sequence ID" value="AFN74589.1"/>
    <property type="molecule type" value="Genomic_DNA"/>
</dbReference>
<dbReference type="RefSeq" id="WP_014856024.1">
    <property type="nucleotide sequence ID" value="NC_018178.1"/>
</dbReference>
<protein>
    <submittedName>
        <fullName evidence="3">YceI family protein</fullName>
    </submittedName>
</protein>
<feature type="domain" description="Lipid/polyisoprenoid-binding YceI-like" evidence="2">
    <location>
        <begin position="23"/>
        <end position="192"/>
    </location>
</feature>
<gene>
    <name evidence="3" type="ordered locus">MROS_1352</name>
</gene>
<dbReference type="HOGENOM" id="CLU_071003_3_0_10"/>
<reference evidence="3 4" key="1">
    <citation type="journal article" date="2013" name="PLoS ONE">
        <title>Genomic analysis of Melioribacter roseus, facultatively anaerobic organotrophic bacterium representing a novel deep lineage within Bacteriodetes/Chlorobi group.</title>
        <authorList>
            <person name="Kadnikov V.V."/>
            <person name="Mardanov A.V."/>
            <person name="Podosokorskaya O.A."/>
            <person name="Gavrilov S.N."/>
            <person name="Kublanov I.V."/>
            <person name="Beletsky A.V."/>
            <person name="Bonch-Osmolovskaya E.A."/>
            <person name="Ravin N.V."/>
        </authorList>
    </citation>
    <scope>NUCLEOTIDE SEQUENCE [LARGE SCALE GENOMIC DNA]</scope>
    <source>
        <strain evidence="4">JCM 17771 / P3M-2</strain>
    </source>
</reference>
<organism evidence="3 4">
    <name type="scientific">Melioribacter roseus (strain DSM 23840 / JCM 17771 / VKM B-2668 / P3M-2)</name>
    <dbReference type="NCBI Taxonomy" id="1191523"/>
    <lineage>
        <taxon>Bacteria</taxon>
        <taxon>Pseudomonadati</taxon>
        <taxon>Ignavibacteriota</taxon>
        <taxon>Ignavibacteria</taxon>
        <taxon>Ignavibacteriales</taxon>
        <taxon>Melioribacteraceae</taxon>
        <taxon>Melioribacter</taxon>
    </lineage>
</organism>
<dbReference type="InterPro" id="IPR036761">
    <property type="entry name" value="TTHA0802/YceI-like_sf"/>
</dbReference>
<dbReference type="PANTHER" id="PTHR34406">
    <property type="entry name" value="PROTEIN YCEI"/>
    <property type="match status" value="1"/>
</dbReference>
<dbReference type="PATRIC" id="fig|1191523.3.peg.1440"/>
<feature type="signal peptide" evidence="1">
    <location>
        <begin position="1"/>
        <end position="20"/>
    </location>
</feature>
<dbReference type="InterPro" id="IPR007372">
    <property type="entry name" value="Lipid/polyisoprenoid-bd_YceI"/>
</dbReference>
<keyword evidence="1" id="KW-0732">Signal</keyword>
<dbReference type="Proteomes" id="UP000009011">
    <property type="component" value="Chromosome"/>
</dbReference>
<keyword evidence="4" id="KW-1185">Reference proteome</keyword>
<dbReference type="STRING" id="1191523.MROS_1352"/>
<name>I6ZR98_MELRP</name>
<accession>I6ZR98</accession>
<evidence type="ECO:0000313" key="4">
    <source>
        <dbReference type="Proteomes" id="UP000009011"/>
    </source>
</evidence>